<proteinExistence type="predicted"/>
<reference evidence="3" key="1">
    <citation type="journal article" date="2019" name="Int. J. Syst. Evol. Microbiol.">
        <title>The Global Catalogue of Microorganisms (GCM) 10K type strain sequencing project: providing services to taxonomists for standard genome sequencing and annotation.</title>
        <authorList>
            <consortium name="The Broad Institute Genomics Platform"/>
            <consortium name="The Broad Institute Genome Sequencing Center for Infectious Disease"/>
            <person name="Wu L."/>
            <person name="Ma J."/>
        </authorList>
    </citation>
    <scope>NUCLEOTIDE SEQUENCE [LARGE SCALE GENOMIC DNA]</scope>
    <source>
        <strain evidence="3">JCM 18531</strain>
    </source>
</reference>
<dbReference type="EMBL" id="BAABKM010000002">
    <property type="protein sequence ID" value="GAA4704879.1"/>
    <property type="molecule type" value="Genomic_DNA"/>
</dbReference>
<evidence type="ECO:0000313" key="3">
    <source>
        <dbReference type="Proteomes" id="UP001499974"/>
    </source>
</evidence>
<keyword evidence="1" id="KW-0472">Membrane</keyword>
<evidence type="ECO:0000313" key="2">
    <source>
        <dbReference type="EMBL" id="GAA4704879.1"/>
    </source>
</evidence>
<dbReference type="Proteomes" id="UP001499974">
    <property type="component" value="Unassembled WGS sequence"/>
</dbReference>
<protein>
    <recommendedName>
        <fullName evidence="4">GAP family protein</fullName>
    </recommendedName>
</protein>
<keyword evidence="1" id="KW-0812">Transmembrane</keyword>
<dbReference type="RefSeq" id="WP_345521419.1">
    <property type="nucleotide sequence ID" value="NZ_BAABKM010000002.1"/>
</dbReference>
<gene>
    <name evidence="2" type="ORF">GCM10023349_23150</name>
</gene>
<name>A0ABP8XCQ1_9ACTN</name>
<feature type="transmembrane region" description="Helical" evidence="1">
    <location>
        <begin position="76"/>
        <end position="93"/>
    </location>
</feature>
<comment type="caution">
    <text evidence="2">The sequence shown here is derived from an EMBL/GenBank/DDBJ whole genome shotgun (WGS) entry which is preliminary data.</text>
</comment>
<keyword evidence="3" id="KW-1185">Reference proteome</keyword>
<evidence type="ECO:0000256" key="1">
    <source>
        <dbReference type="SAM" id="Phobius"/>
    </source>
</evidence>
<keyword evidence="1" id="KW-1133">Transmembrane helix</keyword>
<accession>A0ABP8XCQ1</accession>
<dbReference type="Pfam" id="PF11139">
    <property type="entry name" value="SfLAP"/>
    <property type="match status" value="1"/>
</dbReference>
<feature type="transmembrane region" description="Helical" evidence="1">
    <location>
        <begin position="159"/>
        <end position="183"/>
    </location>
</feature>
<feature type="transmembrane region" description="Helical" evidence="1">
    <location>
        <begin position="203"/>
        <end position="226"/>
    </location>
</feature>
<feature type="transmembrane region" description="Helical" evidence="1">
    <location>
        <begin position="45"/>
        <end position="64"/>
    </location>
</feature>
<feature type="transmembrane region" description="Helical" evidence="1">
    <location>
        <begin position="12"/>
        <end position="33"/>
    </location>
</feature>
<sequence>MNGLAAALGDLLPAALGVAISPLPIIATVLMLLSQRARVTAPAFAVGWVLGITAVLVVVLLVAGPDGVDTGGSSDLTSWVKLVLGLLFALLALRTWHSRPRPGVAAEPPKWMASLDRTTPLVALGLGAALSAANPKNLALAVTGGVAIASNDLSTTQTVVSVVVFVVIASLLVAGPVVAFLVAGDRMAGPLTGLKDVMQVHNTAIMVVLFAVLALSNIGKGLGGLLG</sequence>
<dbReference type="InterPro" id="IPR021315">
    <property type="entry name" value="Gap/Sap"/>
</dbReference>
<evidence type="ECO:0008006" key="4">
    <source>
        <dbReference type="Google" id="ProtNLM"/>
    </source>
</evidence>
<organism evidence="2 3">
    <name type="scientific">Nocardioides conyzicola</name>
    <dbReference type="NCBI Taxonomy" id="1651781"/>
    <lineage>
        <taxon>Bacteria</taxon>
        <taxon>Bacillati</taxon>
        <taxon>Actinomycetota</taxon>
        <taxon>Actinomycetes</taxon>
        <taxon>Propionibacteriales</taxon>
        <taxon>Nocardioidaceae</taxon>
        <taxon>Nocardioides</taxon>
    </lineage>
</organism>